<feature type="transmembrane region" description="Helical" evidence="1">
    <location>
        <begin position="6"/>
        <end position="27"/>
    </location>
</feature>
<feature type="transmembrane region" description="Helical" evidence="1">
    <location>
        <begin position="57"/>
        <end position="82"/>
    </location>
</feature>
<keyword evidence="1" id="KW-0812">Transmembrane</keyword>
<protein>
    <submittedName>
        <fullName evidence="2">Uncharacterized protein</fullName>
    </submittedName>
</protein>
<reference evidence="2 3" key="1">
    <citation type="submission" date="2024-06" db="EMBL/GenBank/DDBJ databases">
        <title>Genomic Encyclopedia of Type Strains, Phase IV (KMG-IV): sequencing the most valuable type-strain genomes for metagenomic binning, comparative biology and taxonomic classification.</title>
        <authorList>
            <person name="Goeker M."/>
        </authorList>
    </citation>
    <scope>NUCLEOTIDE SEQUENCE [LARGE SCALE GENOMIC DNA]</scope>
    <source>
        <strain evidence="2 3">DSM 100124</strain>
    </source>
</reference>
<keyword evidence="3" id="KW-1185">Reference proteome</keyword>
<dbReference type="EMBL" id="JBEPMP010000001">
    <property type="protein sequence ID" value="MET3728124.1"/>
    <property type="molecule type" value="Genomic_DNA"/>
</dbReference>
<evidence type="ECO:0000313" key="3">
    <source>
        <dbReference type="Proteomes" id="UP001549097"/>
    </source>
</evidence>
<keyword evidence="1" id="KW-0472">Membrane</keyword>
<evidence type="ECO:0000256" key="1">
    <source>
        <dbReference type="SAM" id="Phobius"/>
    </source>
</evidence>
<keyword evidence="1" id="KW-1133">Transmembrane helix</keyword>
<evidence type="ECO:0000313" key="2">
    <source>
        <dbReference type="EMBL" id="MET3728124.1"/>
    </source>
</evidence>
<feature type="transmembrane region" description="Helical" evidence="1">
    <location>
        <begin position="34"/>
        <end position="51"/>
    </location>
</feature>
<comment type="caution">
    <text evidence="2">The sequence shown here is derived from an EMBL/GenBank/DDBJ whole genome shotgun (WGS) entry which is preliminary data.</text>
</comment>
<name>A0ABV2LJ56_9BACL</name>
<gene>
    <name evidence="2" type="ORF">ABID52_001705</name>
</gene>
<accession>A0ABV2LJ56</accession>
<sequence>MEFLFVFINQFFIMGSLVLIISGAITYSLNRIPFIYIVSMSMAAGYFYSIKFEVPQLAYFAIVYNGILSLFSIGLVKAGLYAKHKAERLDRT</sequence>
<dbReference type="RefSeq" id="WP_198767542.1">
    <property type="nucleotide sequence ID" value="NZ_JAEACF010000001.1"/>
</dbReference>
<proteinExistence type="predicted"/>
<dbReference type="Proteomes" id="UP001549097">
    <property type="component" value="Unassembled WGS sequence"/>
</dbReference>
<organism evidence="2 3">
    <name type="scientific">Fictibacillus halophilus</name>
    <dbReference type="NCBI Taxonomy" id="1610490"/>
    <lineage>
        <taxon>Bacteria</taxon>
        <taxon>Bacillati</taxon>
        <taxon>Bacillota</taxon>
        <taxon>Bacilli</taxon>
        <taxon>Bacillales</taxon>
        <taxon>Fictibacillaceae</taxon>
        <taxon>Fictibacillus</taxon>
    </lineage>
</organism>